<dbReference type="InterPro" id="IPR006222">
    <property type="entry name" value="GCVT_N"/>
</dbReference>
<dbReference type="InterPro" id="IPR028896">
    <property type="entry name" value="GcvT/YgfZ/DmdA"/>
</dbReference>
<evidence type="ECO:0000256" key="5">
    <source>
        <dbReference type="ARBA" id="ARBA00031395"/>
    </source>
</evidence>
<dbReference type="PANTHER" id="PTHR43757:SF2">
    <property type="entry name" value="AMINOMETHYLTRANSFERASE, MITOCHONDRIAL"/>
    <property type="match status" value="1"/>
</dbReference>
<evidence type="ECO:0000256" key="6">
    <source>
        <dbReference type="ARBA" id="ARBA00047665"/>
    </source>
</evidence>
<gene>
    <name evidence="9" type="ORF">UFOPK1722_01581</name>
</gene>
<dbReference type="NCBIfam" id="NF001567">
    <property type="entry name" value="PRK00389.1"/>
    <property type="match status" value="1"/>
</dbReference>
<reference evidence="9" key="1">
    <citation type="submission" date="2020-05" db="EMBL/GenBank/DDBJ databases">
        <authorList>
            <person name="Chiriac C."/>
            <person name="Salcher M."/>
            <person name="Ghai R."/>
            <person name="Kavagutti S V."/>
        </authorList>
    </citation>
    <scope>NUCLEOTIDE SEQUENCE</scope>
</reference>
<evidence type="ECO:0000256" key="4">
    <source>
        <dbReference type="ARBA" id="ARBA00022679"/>
    </source>
</evidence>
<dbReference type="GO" id="GO:0005829">
    <property type="term" value="C:cytosol"/>
    <property type="evidence" value="ECO:0007669"/>
    <property type="project" value="TreeGrafter"/>
</dbReference>
<comment type="catalytic activity">
    <reaction evidence="6">
        <text>N(6)-[(R)-S(8)-aminomethyldihydrolipoyl]-L-lysyl-[protein] + (6S)-5,6,7,8-tetrahydrofolate = N(6)-[(R)-dihydrolipoyl]-L-lysyl-[protein] + (6R)-5,10-methylene-5,6,7,8-tetrahydrofolate + NH4(+)</text>
        <dbReference type="Rhea" id="RHEA:16945"/>
        <dbReference type="Rhea" id="RHEA-COMP:10475"/>
        <dbReference type="Rhea" id="RHEA-COMP:10492"/>
        <dbReference type="ChEBI" id="CHEBI:15636"/>
        <dbReference type="ChEBI" id="CHEBI:28938"/>
        <dbReference type="ChEBI" id="CHEBI:57453"/>
        <dbReference type="ChEBI" id="CHEBI:83100"/>
        <dbReference type="ChEBI" id="CHEBI:83143"/>
        <dbReference type="EC" id="2.1.2.10"/>
    </reaction>
</comment>
<dbReference type="SUPFAM" id="SSF103025">
    <property type="entry name" value="Folate-binding domain"/>
    <property type="match status" value="1"/>
</dbReference>
<dbReference type="GO" id="GO:0006546">
    <property type="term" value="P:glycine catabolic process"/>
    <property type="evidence" value="ECO:0007669"/>
    <property type="project" value="InterPro"/>
</dbReference>
<protein>
    <recommendedName>
        <fullName evidence="2">aminomethyltransferase</fullName>
        <ecNumber evidence="2">2.1.2.10</ecNumber>
    </recommendedName>
    <alternativeName>
        <fullName evidence="5">Glycine cleavage system T protein</fullName>
    </alternativeName>
</protein>
<dbReference type="GO" id="GO:0004047">
    <property type="term" value="F:aminomethyltransferase activity"/>
    <property type="evidence" value="ECO:0007669"/>
    <property type="project" value="UniProtKB-EC"/>
</dbReference>
<evidence type="ECO:0000259" key="7">
    <source>
        <dbReference type="Pfam" id="PF01571"/>
    </source>
</evidence>
<dbReference type="Pfam" id="PF01571">
    <property type="entry name" value="GCV_T"/>
    <property type="match status" value="1"/>
</dbReference>
<feature type="domain" description="Aminomethyltransferase C-terminal" evidence="8">
    <location>
        <begin position="269"/>
        <end position="348"/>
    </location>
</feature>
<dbReference type="InterPro" id="IPR006223">
    <property type="entry name" value="GcvT"/>
</dbReference>
<name>A0A6J6FS66_9ZZZZ</name>
<sequence>MKFSPLDAEHRTLGARMTPFGGWDMPLQYESGTLAEHLACRESAVAFDVSHLGTVRVHGTDALDRLQSAFTNDLRKIEPGRAQYTHLLDPTDASVLDDIIVWWIDERTFDVMPNASNTDRVIAAIGGEDTTTSRAVIAVQGPQARERVAAIFPEAAAVGRFRVATCRWNDTPCTVAGTGYTGEAGLEIAVPASMAASLWNALLGAGILPAGLGARDTLRLEAALPLHGHELGPGISTLQADLEWVVSWTKGDFIGRSALLAEKERGVTRVLRGIATEGRRPPRADCVVRSAGPDGVTDVGIVTSGNFSPVLGHGIALALLSPGCRPGDPVTIDVRGSELAGRVVPTPFIAKR</sequence>
<keyword evidence="4" id="KW-0808">Transferase</keyword>
<comment type="similarity">
    <text evidence="1">Belongs to the GcvT family.</text>
</comment>
<dbReference type="PIRSF" id="PIRSF006487">
    <property type="entry name" value="GcvT"/>
    <property type="match status" value="1"/>
</dbReference>
<dbReference type="Pfam" id="PF08669">
    <property type="entry name" value="GCV_T_C"/>
    <property type="match status" value="1"/>
</dbReference>
<feature type="domain" description="GCVT N-terminal" evidence="7">
    <location>
        <begin position="8"/>
        <end position="250"/>
    </location>
</feature>
<proteinExistence type="inferred from homology"/>
<evidence type="ECO:0000256" key="2">
    <source>
        <dbReference type="ARBA" id="ARBA00012616"/>
    </source>
</evidence>
<keyword evidence="3" id="KW-0032">Aminotransferase</keyword>
<dbReference type="NCBIfam" id="TIGR00528">
    <property type="entry name" value="gcvT"/>
    <property type="match status" value="1"/>
</dbReference>
<dbReference type="InterPro" id="IPR013977">
    <property type="entry name" value="GcvT_C"/>
</dbReference>
<dbReference type="Gene3D" id="3.30.1360.120">
    <property type="entry name" value="Probable tRNA modification gtpase trme, domain 1"/>
    <property type="match status" value="1"/>
</dbReference>
<evidence type="ECO:0000256" key="1">
    <source>
        <dbReference type="ARBA" id="ARBA00008609"/>
    </source>
</evidence>
<dbReference type="AlphaFoldDB" id="A0A6J6FS66"/>
<dbReference type="InterPro" id="IPR029043">
    <property type="entry name" value="GcvT/YgfZ_C"/>
</dbReference>
<dbReference type="EMBL" id="CAEZTS010000169">
    <property type="protein sequence ID" value="CAB4589905.1"/>
    <property type="molecule type" value="Genomic_DNA"/>
</dbReference>
<accession>A0A6J6FS66</accession>
<dbReference type="GO" id="GO:0008483">
    <property type="term" value="F:transaminase activity"/>
    <property type="evidence" value="ECO:0007669"/>
    <property type="project" value="UniProtKB-KW"/>
</dbReference>
<dbReference type="InterPro" id="IPR027266">
    <property type="entry name" value="TrmE/GcvT-like"/>
</dbReference>
<dbReference type="EC" id="2.1.2.10" evidence="2"/>
<evidence type="ECO:0000259" key="8">
    <source>
        <dbReference type="Pfam" id="PF08669"/>
    </source>
</evidence>
<dbReference type="PANTHER" id="PTHR43757">
    <property type="entry name" value="AMINOMETHYLTRANSFERASE"/>
    <property type="match status" value="1"/>
</dbReference>
<evidence type="ECO:0000313" key="9">
    <source>
        <dbReference type="EMBL" id="CAB4589905.1"/>
    </source>
</evidence>
<evidence type="ECO:0000256" key="3">
    <source>
        <dbReference type="ARBA" id="ARBA00022576"/>
    </source>
</evidence>
<dbReference type="SUPFAM" id="SSF101790">
    <property type="entry name" value="Aminomethyltransferase beta-barrel domain"/>
    <property type="match status" value="1"/>
</dbReference>
<dbReference type="GO" id="GO:0005960">
    <property type="term" value="C:glycine cleavage complex"/>
    <property type="evidence" value="ECO:0007669"/>
    <property type="project" value="InterPro"/>
</dbReference>
<organism evidence="9">
    <name type="scientific">freshwater metagenome</name>
    <dbReference type="NCBI Taxonomy" id="449393"/>
    <lineage>
        <taxon>unclassified sequences</taxon>
        <taxon>metagenomes</taxon>
        <taxon>ecological metagenomes</taxon>
    </lineage>
</organism>